<dbReference type="EMBL" id="CP005990">
    <property type="protein sequence ID" value="AGY91035.1"/>
    <property type="molecule type" value="Genomic_DNA"/>
</dbReference>
<dbReference type="OrthoDB" id="9788272at2"/>
<dbReference type="PANTHER" id="PTHR42891:SF1">
    <property type="entry name" value="D-GLYCERO-BETA-D-MANNO-HEPTOSE-1,7-BISPHOSPHATE 7-PHOSPHATASE"/>
    <property type="match status" value="1"/>
</dbReference>
<feature type="site" description="Contributes to substrate recognition" evidence="9">
    <location>
        <position position="102"/>
    </location>
</feature>
<accession>U5T0U0</accession>
<dbReference type="Pfam" id="PF13242">
    <property type="entry name" value="Hydrolase_like"/>
    <property type="match status" value="1"/>
</dbReference>
<dbReference type="KEGG" id="spiu:SPICUR_00030"/>
<dbReference type="NCBIfam" id="NF006506">
    <property type="entry name" value="PRK08942.1"/>
    <property type="match status" value="1"/>
</dbReference>
<dbReference type="NCBIfam" id="TIGR01656">
    <property type="entry name" value="Histidinol-ppas"/>
    <property type="match status" value="1"/>
</dbReference>
<dbReference type="SUPFAM" id="SSF56784">
    <property type="entry name" value="HAD-like"/>
    <property type="match status" value="1"/>
</dbReference>
<evidence type="ECO:0000256" key="1">
    <source>
        <dbReference type="ARBA" id="ARBA00004496"/>
    </source>
</evidence>
<dbReference type="PIRSF" id="PIRSF004682">
    <property type="entry name" value="GmhB"/>
    <property type="match status" value="1"/>
</dbReference>
<dbReference type="GO" id="GO:0046872">
    <property type="term" value="F:metal ion binding"/>
    <property type="evidence" value="ECO:0007669"/>
    <property type="project" value="UniProtKB-KW"/>
</dbReference>
<feature type="binding site" evidence="10">
    <location>
        <position position="128"/>
    </location>
    <ligand>
        <name>Mg(2+)</name>
        <dbReference type="ChEBI" id="CHEBI:18420"/>
    </ligand>
</feature>
<evidence type="ECO:0000256" key="10">
    <source>
        <dbReference type="PIRSR" id="PIRSR004682-4"/>
    </source>
</evidence>
<evidence type="ECO:0000313" key="11">
    <source>
        <dbReference type="EMBL" id="AGY91035.1"/>
    </source>
</evidence>
<feature type="active site" description="Nucleophile" evidence="8">
    <location>
        <position position="9"/>
    </location>
</feature>
<protein>
    <recommendedName>
        <fullName evidence="6 7">D,D-heptose 1,7-bisphosphate phosphatase</fullName>
        <ecNumber evidence="7">3.1.3.-</ecNumber>
    </recommendedName>
</protein>
<dbReference type="NCBIfam" id="TIGR01662">
    <property type="entry name" value="HAD-SF-IIIA"/>
    <property type="match status" value="1"/>
</dbReference>
<evidence type="ECO:0000256" key="3">
    <source>
        <dbReference type="ARBA" id="ARBA00022723"/>
    </source>
</evidence>
<keyword evidence="3 10" id="KW-0479">Metal-binding</keyword>
<reference evidence="11 12" key="1">
    <citation type="journal article" date="2013" name="BMC Genomics">
        <title>Genomes of "Spiribacter", a streamlined, successful halophilic bacterium.</title>
        <authorList>
            <person name="Lopez-Perez M."/>
            <person name="Ghai R."/>
            <person name="Leon M.J."/>
            <person name="Rodriguez-Olmos A."/>
            <person name="Copa-Patino J.L."/>
            <person name="Soliveri J."/>
            <person name="Sanchez-Porro C."/>
            <person name="Ventosa A."/>
            <person name="Rodriguez-Valera F."/>
        </authorList>
    </citation>
    <scope>NUCLEOTIDE SEQUENCE [LARGE SCALE GENOMIC DNA]</scope>
    <source>
        <strain evidence="11 12">UAH-SP71</strain>
    </source>
</reference>
<comment type="similarity">
    <text evidence="7">Belongs to the gmhB family.</text>
</comment>
<dbReference type="InterPro" id="IPR023214">
    <property type="entry name" value="HAD_sf"/>
</dbReference>
<evidence type="ECO:0000256" key="5">
    <source>
        <dbReference type="ARBA" id="ARBA00023277"/>
    </source>
</evidence>
<comment type="cofactor">
    <cofactor evidence="10">
        <name>Zn(2+)</name>
        <dbReference type="ChEBI" id="CHEBI:29105"/>
    </cofactor>
</comment>
<feature type="binding site" evidence="10">
    <location>
        <position position="99"/>
    </location>
    <ligand>
        <name>Zn(2+)</name>
        <dbReference type="ChEBI" id="CHEBI:29105"/>
    </ligand>
</feature>
<dbReference type="Gene3D" id="3.40.50.1000">
    <property type="entry name" value="HAD superfamily/HAD-like"/>
    <property type="match status" value="1"/>
</dbReference>
<feature type="binding site" evidence="10">
    <location>
        <position position="91"/>
    </location>
    <ligand>
        <name>Zn(2+)</name>
        <dbReference type="ChEBI" id="CHEBI:29105"/>
    </ligand>
</feature>
<dbReference type="GO" id="GO:0005975">
    <property type="term" value="P:carbohydrate metabolic process"/>
    <property type="evidence" value="ECO:0007669"/>
    <property type="project" value="InterPro"/>
</dbReference>
<keyword evidence="10" id="KW-0460">Magnesium</keyword>
<dbReference type="RefSeq" id="WP_023364747.1">
    <property type="nucleotide sequence ID" value="NC_022664.1"/>
</dbReference>
<evidence type="ECO:0000313" key="12">
    <source>
        <dbReference type="Proteomes" id="UP000017640"/>
    </source>
</evidence>
<dbReference type="AlphaFoldDB" id="U5T0U0"/>
<feature type="site" description="Stabilizes the phosphoryl group" evidence="9">
    <location>
        <position position="52"/>
    </location>
</feature>
<feature type="binding site" evidence="10">
    <location>
        <position position="11"/>
    </location>
    <ligand>
        <name>Mg(2+)</name>
        <dbReference type="ChEBI" id="CHEBI:18420"/>
    </ligand>
</feature>
<keyword evidence="12" id="KW-1185">Reference proteome</keyword>
<evidence type="ECO:0000256" key="2">
    <source>
        <dbReference type="ARBA" id="ARBA00022490"/>
    </source>
</evidence>
<comment type="subcellular location">
    <subcellularLocation>
        <location evidence="1 7">Cytoplasm</location>
    </subcellularLocation>
</comment>
<sequence length="177" mass="18382">MRAGCVLLDRDGVINEDADSYILSVAAFQPIAGSLEAIARLTAAGIPVAVCTNQSALARGMLTNDCLAAIHRHLQTAVSDAGGALAGIFFCPHGPGEGCHCRKPAPGLIHQALHQLDCRAEDTILIGDSQRDIDAAARAGVSAWLVRTGNGQRTEAQQTGDVPVYDDLAAAVETLLS</sequence>
<dbReference type="InterPro" id="IPR006549">
    <property type="entry name" value="HAD-SF_hydro_IIIA"/>
</dbReference>
<name>U5T0U0_9GAMM</name>
<feature type="active site" description="Nucleophile" evidence="8">
    <location>
        <position position="11"/>
    </location>
</feature>
<dbReference type="GO" id="GO:0005737">
    <property type="term" value="C:cytoplasm"/>
    <property type="evidence" value="ECO:0007669"/>
    <property type="project" value="UniProtKB-SubCell"/>
</dbReference>
<dbReference type="InterPro" id="IPR006543">
    <property type="entry name" value="Histidinol-phos"/>
</dbReference>
<evidence type="ECO:0000256" key="9">
    <source>
        <dbReference type="PIRSR" id="PIRSR004682-3"/>
    </source>
</evidence>
<dbReference type="eggNOG" id="COG0241">
    <property type="taxonomic scope" value="Bacteria"/>
</dbReference>
<proteinExistence type="inferred from homology"/>
<dbReference type="Proteomes" id="UP000017640">
    <property type="component" value="Chromosome"/>
</dbReference>
<dbReference type="PANTHER" id="PTHR42891">
    <property type="entry name" value="D-GLYCERO-BETA-D-MANNO-HEPTOSE-1,7-BISPHOSPHATE 7-PHOSPHATASE"/>
    <property type="match status" value="1"/>
</dbReference>
<keyword evidence="10" id="KW-0862">Zinc</keyword>
<dbReference type="EC" id="3.1.3.-" evidence="7"/>
<gene>
    <name evidence="11" type="ORF">SPICUR_00030</name>
</gene>
<keyword evidence="4 7" id="KW-0378">Hydrolase</keyword>
<dbReference type="InterPro" id="IPR036412">
    <property type="entry name" value="HAD-like_sf"/>
</dbReference>
<feature type="site" description="Stabilizes the phosphoryl group" evidence="9">
    <location>
        <position position="103"/>
    </location>
</feature>
<evidence type="ECO:0000256" key="4">
    <source>
        <dbReference type="ARBA" id="ARBA00022801"/>
    </source>
</evidence>
<keyword evidence="2 7" id="KW-0963">Cytoplasm</keyword>
<dbReference type="GO" id="GO:0016791">
    <property type="term" value="F:phosphatase activity"/>
    <property type="evidence" value="ECO:0007669"/>
    <property type="project" value="InterPro"/>
</dbReference>
<feature type="binding site" evidence="10">
    <location>
        <position position="93"/>
    </location>
    <ligand>
        <name>Zn(2+)</name>
        <dbReference type="ChEBI" id="CHEBI:29105"/>
    </ligand>
</feature>
<organism evidence="11 12">
    <name type="scientific">Spiribacter curvatus</name>
    <dbReference type="NCBI Taxonomy" id="1335757"/>
    <lineage>
        <taxon>Bacteria</taxon>
        <taxon>Pseudomonadati</taxon>
        <taxon>Pseudomonadota</taxon>
        <taxon>Gammaproteobacteria</taxon>
        <taxon>Chromatiales</taxon>
        <taxon>Ectothiorhodospiraceae</taxon>
        <taxon>Spiribacter</taxon>
    </lineage>
</organism>
<evidence type="ECO:0000256" key="8">
    <source>
        <dbReference type="PIRSR" id="PIRSR004682-1"/>
    </source>
</evidence>
<evidence type="ECO:0000256" key="6">
    <source>
        <dbReference type="ARBA" id="ARBA00031828"/>
    </source>
</evidence>
<comment type="cofactor">
    <cofactor evidence="10">
        <name>Mg(2+)</name>
        <dbReference type="ChEBI" id="CHEBI:18420"/>
    </cofactor>
</comment>
<dbReference type="InterPro" id="IPR004446">
    <property type="entry name" value="Heptose_bisP_phosphatase"/>
</dbReference>
<dbReference type="HOGENOM" id="CLU_085077_2_0_6"/>
<dbReference type="STRING" id="1335757.SPICUR_00030"/>
<feature type="binding site" evidence="10">
    <location>
        <position position="9"/>
    </location>
    <ligand>
        <name>Mg(2+)</name>
        <dbReference type="ChEBI" id="CHEBI:18420"/>
    </ligand>
</feature>
<keyword evidence="5 7" id="KW-0119">Carbohydrate metabolism</keyword>
<feature type="binding site" evidence="10">
    <location>
        <position position="101"/>
    </location>
    <ligand>
        <name>Zn(2+)</name>
        <dbReference type="ChEBI" id="CHEBI:29105"/>
    </ligand>
</feature>
<evidence type="ECO:0000256" key="7">
    <source>
        <dbReference type="PIRNR" id="PIRNR004682"/>
    </source>
</evidence>